<comment type="caution">
    <text evidence="1">The sequence shown here is derived from an EMBL/GenBank/DDBJ whole genome shotgun (WGS) entry which is preliminary data.</text>
</comment>
<dbReference type="OrthoDB" id="5066907at2"/>
<reference evidence="1 2" key="1">
    <citation type="journal article" date="2019" name="Environ. Microbiol.">
        <title>Species interactions and distinct microbial communities in high Arctic permafrost affected cryosols are associated with the CH4 and CO2 gas fluxes.</title>
        <authorList>
            <person name="Altshuler I."/>
            <person name="Hamel J."/>
            <person name="Turney S."/>
            <person name="Magnuson E."/>
            <person name="Levesque R."/>
            <person name="Greer C."/>
            <person name="Whyte L.G."/>
        </authorList>
    </citation>
    <scope>NUCLEOTIDE SEQUENCE [LARGE SCALE GENOMIC DNA]</scope>
    <source>
        <strain evidence="1 2">S9.2P</strain>
    </source>
</reference>
<gene>
    <name evidence="1" type="ORF">EAH73_01800</name>
</gene>
<keyword evidence="2" id="KW-1185">Reference proteome</keyword>
<dbReference type="EMBL" id="RCYZ01000001">
    <property type="protein sequence ID" value="TPG72004.1"/>
    <property type="molecule type" value="Genomic_DNA"/>
</dbReference>
<sequence>MSRIRNYTSVVTPAVSQHAIELLLVEAGARTISKFYHEDTKRCEGFFFQLQVGPQLLSFKLPANAEAVYQDFVKRAYRLDTKKRAALRAQAERTAWRTLHEWCQIQLDMIALRMVEPLQVLLAFQFDQEQQQTLFQRLAAADFKYLN</sequence>
<proteinExistence type="predicted"/>
<dbReference type="Proteomes" id="UP000317646">
    <property type="component" value="Unassembled WGS sequence"/>
</dbReference>
<evidence type="ECO:0000313" key="2">
    <source>
        <dbReference type="Proteomes" id="UP000317646"/>
    </source>
</evidence>
<organism evidence="1 2">
    <name type="scientific">Hymenobacter nivis</name>
    <dbReference type="NCBI Taxonomy" id="1850093"/>
    <lineage>
        <taxon>Bacteria</taxon>
        <taxon>Pseudomonadati</taxon>
        <taxon>Bacteroidota</taxon>
        <taxon>Cytophagia</taxon>
        <taxon>Cytophagales</taxon>
        <taxon>Hymenobacteraceae</taxon>
        <taxon>Hymenobacter</taxon>
    </lineage>
</organism>
<evidence type="ECO:0000313" key="1">
    <source>
        <dbReference type="EMBL" id="TPG72004.1"/>
    </source>
</evidence>
<name>A0A502HD96_9BACT</name>
<dbReference type="RefSeq" id="WP_140464634.1">
    <property type="nucleotide sequence ID" value="NZ_RCYZ01000001.1"/>
</dbReference>
<accession>A0A502HD96</accession>
<protein>
    <submittedName>
        <fullName evidence="1">Uncharacterized protein</fullName>
    </submittedName>
</protein>
<dbReference type="AlphaFoldDB" id="A0A502HD96"/>